<sequence>MDRQSSLSLKFMHQIEVCQRGRCCIEQATSRTAPNTRLHWSSIFGQMGNLVPNPCGIATIDSDSPLLRQTQPPTPLFAVPLPPFLDSFNLPVPPVFPPYWSHTADSSARIIHRACAVASYRSIVVQVQGSLSS</sequence>
<accession>A0AAV4X2X8</accession>
<gene>
    <name evidence="1" type="ORF">CDAR_597651</name>
</gene>
<evidence type="ECO:0000313" key="1">
    <source>
        <dbReference type="EMBL" id="GIY88129.1"/>
    </source>
</evidence>
<dbReference type="EMBL" id="BPLQ01015451">
    <property type="protein sequence ID" value="GIY88129.1"/>
    <property type="molecule type" value="Genomic_DNA"/>
</dbReference>
<organism evidence="1 2">
    <name type="scientific">Caerostris darwini</name>
    <dbReference type="NCBI Taxonomy" id="1538125"/>
    <lineage>
        <taxon>Eukaryota</taxon>
        <taxon>Metazoa</taxon>
        <taxon>Ecdysozoa</taxon>
        <taxon>Arthropoda</taxon>
        <taxon>Chelicerata</taxon>
        <taxon>Arachnida</taxon>
        <taxon>Araneae</taxon>
        <taxon>Araneomorphae</taxon>
        <taxon>Entelegynae</taxon>
        <taxon>Araneoidea</taxon>
        <taxon>Araneidae</taxon>
        <taxon>Caerostris</taxon>
    </lineage>
</organism>
<protein>
    <submittedName>
        <fullName evidence="1">Uncharacterized protein</fullName>
    </submittedName>
</protein>
<reference evidence="1 2" key="1">
    <citation type="submission" date="2021-06" db="EMBL/GenBank/DDBJ databases">
        <title>Caerostris darwini draft genome.</title>
        <authorList>
            <person name="Kono N."/>
            <person name="Arakawa K."/>
        </authorList>
    </citation>
    <scope>NUCLEOTIDE SEQUENCE [LARGE SCALE GENOMIC DNA]</scope>
</reference>
<evidence type="ECO:0000313" key="2">
    <source>
        <dbReference type="Proteomes" id="UP001054837"/>
    </source>
</evidence>
<name>A0AAV4X2X8_9ARAC</name>
<proteinExistence type="predicted"/>
<dbReference type="Proteomes" id="UP001054837">
    <property type="component" value="Unassembled WGS sequence"/>
</dbReference>
<keyword evidence="2" id="KW-1185">Reference proteome</keyword>
<comment type="caution">
    <text evidence="1">The sequence shown here is derived from an EMBL/GenBank/DDBJ whole genome shotgun (WGS) entry which is preliminary data.</text>
</comment>
<dbReference type="AlphaFoldDB" id="A0AAV4X2X8"/>